<dbReference type="InterPro" id="IPR036942">
    <property type="entry name" value="Beta-barrel_TonB_sf"/>
</dbReference>
<evidence type="ECO:0000256" key="8">
    <source>
        <dbReference type="ARBA" id="ARBA00023077"/>
    </source>
</evidence>
<keyword evidence="6" id="KW-0408">Iron</keyword>
<proteinExistence type="inferred from homology"/>
<dbReference type="InterPro" id="IPR000531">
    <property type="entry name" value="Beta-barrel_TonB"/>
</dbReference>
<keyword evidence="2 11" id="KW-0813">Transport</keyword>
<dbReference type="Gene3D" id="2.40.170.20">
    <property type="entry name" value="TonB-dependent receptor, beta-barrel domain"/>
    <property type="match status" value="1"/>
</dbReference>
<dbReference type="Pfam" id="PF07715">
    <property type="entry name" value="Plug"/>
    <property type="match status" value="1"/>
</dbReference>
<organism evidence="16 17">
    <name type="scientific">Thalassotalea agarivorans</name>
    <name type="common">Thalassomonas agarivorans</name>
    <dbReference type="NCBI Taxonomy" id="349064"/>
    <lineage>
        <taxon>Bacteria</taxon>
        <taxon>Pseudomonadati</taxon>
        <taxon>Pseudomonadota</taxon>
        <taxon>Gammaproteobacteria</taxon>
        <taxon>Alteromonadales</taxon>
        <taxon>Colwelliaceae</taxon>
        <taxon>Thalassotalea</taxon>
    </lineage>
</organism>
<dbReference type="Pfam" id="PF00593">
    <property type="entry name" value="TonB_dep_Rec_b-barrel"/>
    <property type="match status" value="1"/>
</dbReference>
<evidence type="ECO:0000256" key="11">
    <source>
        <dbReference type="PROSITE-ProRule" id="PRU01360"/>
    </source>
</evidence>
<protein>
    <submittedName>
        <fullName evidence="16">Outer membrane receptor for ferrienterochelin and colicins</fullName>
    </submittedName>
</protein>
<evidence type="ECO:0000313" key="16">
    <source>
        <dbReference type="EMBL" id="SET47273.1"/>
    </source>
</evidence>
<feature type="domain" description="TonB-dependent receptor-like beta-barrel" evidence="14">
    <location>
        <begin position="251"/>
        <end position="655"/>
    </location>
</feature>
<dbReference type="PANTHER" id="PTHR32552:SF81">
    <property type="entry name" value="TONB-DEPENDENT OUTER MEMBRANE RECEPTOR"/>
    <property type="match status" value="1"/>
</dbReference>
<gene>
    <name evidence="16" type="ORF">SAMN05660429_01884</name>
</gene>
<evidence type="ECO:0000256" key="6">
    <source>
        <dbReference type="ARBA" id="ARBA00023004"/>
    </source>
</evidence>
<evidence type="ECO:0000256" key="13">
    <source>
        <dbReference type="SAM" id="SignalP"/>
    </source>
</evidence>
<dbReference type="PANTHER" id="PTHR32552">
    <property type="entry name" value="FERRICHROME IRON RECEPTOR-RELATED"/>
    <property type="match status" value="1"/>
</dbReference>
<keyword evidence="10 11" id="KW-0998">Cell outer membrane</keyword>
<evidence type="ECO:0000256" key="5">
    <source>
        <dbReference type="ARBA" id="ARBA00022692"/>
    </source>
</evidence>
<comment type="similarity">
    <text evidence="11 12">Belongs to the TonB-dependent receptor family.</text>
</comment>
<evidence type="ECO:0000259" key="15">
    <source>
        <dbReference type="Pfam" id="PF07715"/>
    </source>
</evidence>
<evidence type="ECO:0000259" key="14">
    <source>
        <dbReference type="Pfam" id="PF00593"/>
    </source>
</evidence>
<keyword evidence="7" id="KW-0406">Ion transport</keyword>
<evidence type="ECO:0000256" key="4">
    <source>
        <dbReference type="ARBA" id="ARBA00022496"/>
    </source>
</evidence>
<evidence type="ECO:0000313" key="17">
    <source>
        <dbReference type="Proteomes" id="UP000199308"/>
    </source>
</evidence>
<keyword evidence="4" id="KW-0410">Iron transport</keyword>
<keyword evidence="16" id="KW-0675">Receptor</keyword>
<reference evidence="16 17" key="1">
    <citation type="submission" date="2016-10" db="EMBL/GenBank/DDBJ databases">
        <authorList>
            <person name="de Groot N.N."/>
        </authorList>
    </citation>
    <scope>NUCLEOTIDE SEQUENCE [LARGE SCALE GENOMIC DNA]</scope>
    <source>
        <strain evidence="16 17">DSM 19706</strain>
    </source>
</reference>
<dbReference type="SUPFAM" id="SSF56935">
    <property type="entry name" value="Porins"/>
    <property type="match status" value="1"/>
</dbReference>
<dbReference type="EMBL" id="FOHK01000008">
    <property type="protein sequence ID" value="SET47273.1"/>
    <property type="molecule type" value="Genomic_DNA"/>
</dbReference>
<accession>A0A1I0EQE3</accession>
<keyword evidence="3 11" id="KW-1134">Transmembrane beta strand</keyword>
<dbReference type="GO" id="GO:0006826">
    <property type="term" value="P:iron ion transport"/>
    <property type="evidence" value="ECO:0007669"/>
    <property type="project" value="UniProtKB-KW"/>
</dbReference>
<keyword evidence="13" id="KW-0732">Signal</keyword>
<evidence type="ECO:0000256" key="12">
    <source>
        <dbReference type="RuleBase" id="RU003357"/>
    </source>
</evidence>
<dbReference type="STRING" id="349064.SAMN05660429_01884"/>
<dbReference type="AlphaFoldDB" id="A0A1I0EQE3"/>
<feature type="domain" description="TonB-dependent receptor plug" evidence="15">
    <location>
        <begin position="51"/>
        <end position="157"/>
    </location>
</feature>
<keyword evidence="5 11" id="KW-0812">Transmembrane</keyword>
<dbReference type="RefSeq" id="WP_093329553.1">
    <property type="nucleotide sequence ID" value="NZ_AP027363.1"/>
</dbReference>
<keyword evidence="8 12" id="KW-0798">TonB box</keyword>
<evidence type="ECO:0000256" key="7">
    <source>
        <dbReference type="ARBA" id="ARBA00023065"/>
    </source>
</evidence>
<evidence type="ECO:0000256" key="3">
    <source>
        <dbReference type="ARBA" id="ARBA00022452"/>
    </source>
</evidence>
<evidence type="ECO:0000256" key="9">
    <source>
        <dbReference type="ARBA" id="ARBA00023136"/>
    </source>
</evidence>
<feature type="signal peptide" evidence="13">
    <location>
        <begin position="1"/>
        <end position="23"/>
    </location>
</feature>
<dbReference type="OrthoDB" id="127311at2"/>
<keyword evidence="9 11" id="KW-0472">Membrane</keyword>
<evidence type="ECO:0000256" key="1">
    <source>
        <dbReference type="ARBA" id="ARBA00004571"/>
    </source>
</evidence>
<dbReference type="Proteomes" id="UP000199308">
    <property type="component" value="Unassembled WGS sequence"/>
</dbReference>
<name>A0A1I0EQE3_THASX</name>
<keyword evidence="17" id="KW-1185">Reference proteome</keyword>
<sequence length="698" mass="77656">MKHLKSSLSLAIALALQPVTSYAQDADTEKEQLEQDIEVITVQSSYRQNSLQSSTASIAVLSSQDIDTRNAINLEEVLGGVANINFSSGSQRARYFQVRGIGERSQFQEPINPSVGLIIDDIDFSGIGSVASTFDIEQIEFFRGPQGTRFGANALAGLIYMSSNRPSDDFEGAVRLTAANYNSYDAGVVLSGPASDAVNYRIVAEKNVSDGFIDNTYLGVSDTNNRDETTLKGSVAIEASNDLTIDLNVIYADFDNGYDAFSLDNTRETLSDQPGVDQQQTTAASAKFTYTGFDSFQLISILSHATSDLTYGYDEDWSYVGLHPWEYSSTDYYLRDKDNTTAEIRLVSEPEHRIFADTTDWVVGVFVKNDSEDLTRQYTYLDSDFSSEFSATNIAVFGQLDTHLTDKLTLTTGVRAEQRNTDYDNTDGLSFTPDDTMFGGKLVLSYQLSESSMTYASVNRGFKAGSVNSNGSLPDELRVFDPEYLWNYELGYKASLLNNSAVLRAAVFYMSREDIQISSYHLNERPDGSSEFISYWDNAAKGSNAGAEIEFLWDINDSVNIYSSLGLLDTDFSGFTYADGSRETGRDQAHAPSYQANLGANYFVTEQWLVNVNLDSKDGFYFSDSHQEQSDSVTILSASFSYLADDWQVKVWTRNVTDELYATRGFYFGNDPRDGYTPKAYYQYGEPARFGITFDYNF</sequence>
<evidence type="ECO:0000256" key="10">
    <source>
        <dbReference type="ARBA" id="ARBA00023237"/>
    </source>
</evidence>
<dbReference type="InterPro" id="IPR012910">
    <property type="entry name" value="Plug_dom"/>
</dbReference>
<feature type="chain" id="PRO_5011577307" evidence="13">
    <location>
        <begin position="24"/>
        <end position="698"/>
    </location>
</feature>
<evidence type="ECO:0000256" key="2">
    <source>
        <dbReference type="ARBA" id="ARBA00022448"/>
    </source>
</evidence>
<dbReference type="GO" id="GO:0009279">
    <property type="term" value="C:cell outer membrane"/>
    <property type="evidence" value="ECO:0007669"/>
    <property type="project" value="UniProtKB-SubCell"/>
</dbReference>
<dbReference type="InterPro" id="IPR039426">
    <property type="entry name" value="TonB-dep_rcpt-like"/>
</dbReference>
<comment type="subcellular location">
    <subcellularLocation>
        <location evidence="1 11">Cell outer membrane</location>
        <topology evidence="1 11">Multi-pass membrane protein</topology>
    </subcellularLocation>
</comment>
<dbReference type="PROSITE" id="PS52016">
    <property type="entry name" value="TONB_DEPENDENT_REC_3"/>
    <property type="match status" value="1"/>
</dbReference>